<keyword evidence="1" id="KW-0472">Membrane</keyword>
<accession>A0AAP0PEN1</accession>
<organism evidence="2 3">
    <name type="scientific">Stephania japonica</name>
    <dbReference type="NCBI Taxonomy" id="461633"/>
    <lineage>
        <taxon>Eukaryota</taxon>
        <taxon>Viridiplantae</taxon>
        <taxon>Streptophyta</taxon>
        <taxon>Embryophyta</taxon>
        <taxon>Tracheophyta</taxon>
        <taxon>Spermatophyta</taxon>
        <taxon>Magnoliopsida</taxon>
        <taxon>Ranunculales</taxon>
        <taxon>Menispermaceae</taxon>
        <taxon>Menispermoideae</taxon>
        <taxon>Cissampelideae</taxon>
        <taxon>Stephania</taxon>
    </lineage>
</organism>
<dbReference type="AlphaFoldDB" id="A0AAP0PEN1"/>
<protein>
    <submittedName>
        <fullName evidence="2">Uncharacterized protein</fullName>
    </submittedName>
</protein>
<evidence type="ECO:0000256" key="1">
    <source>
        <dbReference type="SAM" id="Phobius"/>
    </source>
</evidence>
<reference evidence="2 3" key="1">
    <citation type="submission" date="2024-01" db="EMBL/GenBank/DDBJ databases">
        <title>Genome assemblies of Stephania.</title>
        <authorList>
            <person name="Yang L."/>
        </authorList>
    </citation>
    <scope>NUCLEOTIDE SEQUENCE [LARGE SCALE GENOMIC DNA]</scope>
    <source>
        <strain evidence="2">QJT</strain>
        <tissue evidence="2">Leaf</tissue>
    </source>
</reference>
<keyword evidence="1" id="KW-0812">Transmembrane</keyword>
<proteinExistence type="predicted"/>
<name>A0AAP0PEN1_9MAGN</name>
<sequence length="144" mass="16413">MKKAQEEIRRNVEKKDEAFDHQDCNAQDSLISLCDCIAVWNTINLPDSPFASPTKRGIDTSSPLSPSRPPPPLRALHLHWCPLQLKHQHPFLLVKTTWLHLHYCRDVHIGNGFLQFMYVSNAQVLLWLGSITNVAVSSSSFVLW</sequence>
<comment type="caution">
    <text evidence="2">The sequence shown here is derived from an EMBL/GenBank/DDBJ whole genome shotgun (WGS) entry which is preliminary data.</text>
</comment>
<evidence type="ECO:0000313" key="3">
    <source>
        <dbReference type="Proteomes" id="UP001417504"/>
    </source>
</evidence>
<dbReference type="Proteomes" id="UP001417504">
    <property type="component" value="Unassembled WGS sequence"/>
</dbReference>
<dbReference type="EMBL" id="JBBNAE010000003">
    <property type="protein sequence ID" value="KAK9138041.1"/>
    <property type="molecule type" value="Genomic_DNA"/>
</dbReference>
<keyword evidence="1" id="KW-1133">Transmembrane helix</keyword>
<feature type="transmembrane region" description="Helical" evidence="1">
    <location>
        <begin position="124"/>
        <end position="143"/>
    </location>
</feature>
<evidence type="ECO:0000313" key="2">
    <source>
        <dbReference type="EMBL" id="KAK9138041.1"/>
    </source>
</evidence>
<gene>
    <name evidence="2" type="ORF">Sjap_008635</name>
</gene>
<keyword evidence="3" id="KW-1185">Reference proteome</keyword>